<accession>A0A9X0HN23</accession>
<feature type="domain" description="Secretion system C-terminal sorting" evidence="1">
    <location>
        <begin position="1018"/>
        <end position="1089"/>
    </location>
</feature>
<dbReference type="Pfam" id="PF18962">
    <property type="entry name" value="Por_Secre_tail"/>
    <property type="match status" value="1"/>
</dbReference>
<dbReference type="EMBL" id="LNAL01000006">
    <property type="protein sequence ID" value="KUG08879.1"/>
    <property type="molecule type" value="Genomic_DNA"/>
</dbReference>
<reference evidence="2 3" key="1">
    <citation type="submission" date="2015-11" db="EMBL/GenBank/DDBJ databases">
        <title>Solirubrum puertoriconensis gen. nov. an environmental bacteria isolated in Puerto Rico.</title>
        <authorList>
            <person name="Cuebas-Irizarry M.F."/>
            <person name="Montalvo-Rodriguez R."/>
        </authorList>
    </citation>
    <scope>NUCLEOTIDE SEQUENCE [LARGE SCALE GENOMIC DNA]</scope>
    <source>
        <strain evidence="2 3">MC1A</strain>
    </source>
</reference>
<name>A0A9X0HN23_SOLP1</name>
<dbReference type="GO" id="GO:0005509">
    <property type="term" value="F:calcium ion binding"/>
    <property type="evidence" value="ECO:0007669"/>
    <property type="project" value="InterPro"/>
</dbReference>
<dbReference type="NCBIfam" id="TIGR04183">
    <property type="entry name" value="Por_Secre_tail"/>
    <property type="match status" value="1"/>
</dbReference>
<dbReference type="AlphaFoldDB" id="A0A9X0HN23"/>
<evidence type="ECO:0000313" key="3">
    <source>
        <dbReference type="Proteomes" id="UP000054223"/>
    </source>
</evidence>
<organism evidence="2 3">
    <name type="scientific">Solirubrum puertoriconensis</name>
    <dbReference type="NCBI Taxonomy" id="1751427"/>
    <lineage>
        <taxon>Bacteria</taxon>
        <taxon>Pseudomonadati</taxon>
        <taxon>Bacteroidota</taxon>
        <taxon>Cytophagia</taxon>
        <taxon>Cytophagales</taxon>
    </lineage>
</organism>
<dbReference type="InterPro" id="IPR028974">
    <property type="entry name" value="TSP_type-3_rpt"/>
</dbReference>
<proteinExistence type="predicted"/>
<evidence type="ECO:0000259" key="1">
    <source>
        <dbReference type="Pfam" id="PF18962"/>
    </source>
</evidence>
<sequence length="1092" mass="117913">MSPQWVWAEGSKQLTPNTNDVSLTDPTNTRSGYLSHDDNLLNGINVSLGFLKPASWTGPTGEAFSADYRMYIHMEPGETLYYGVHRIPIDPAATGVAQSDLVITLRYGAGAGQIVKQNVLSRDPSSVGQSTLLQQQGVINTAAEAFAGPQPTAGGYNALVYTNNTGAPQEFYVEFTQVGEENMTDTNRRSAYDFWDFTVRANGVEKPGRLYSKHWGFFAGNSGGTNNFQNRLSSTFKLYPMVESRQAPGQYYVKEVELAGMRPLSFYFVANEFGSTTAVGTTIEARRRSQTTRTSYTQYPAFVNDPDPAVWPSAPTPTVSVTPRPYCRNGVTEVAFTTQSAETGQFDILIDIDRDNVRDADEPLLRQTLQAGVPNTVVWNGRRKAAADADGVAPTGTQVAVGTTIRFDFTSFGAPVNFPVYDAEGNPDGFRVRNIRPANGNNYDLLYWDDTNLTNFTNRTAQLSGVSSTTGTHAWGTTNDEGNNYTVNTWTYGFSVFVGDTEFTYSSACDNDNDGITDATDIDDDNDGILDVVEATTPGGTGAANIDPSSFADASSPIQYLDVDFVHPVLGAFLDTNNDGVNDFFDTDRDGVPNHFDLDSDGDGLPDAVEANGNSTVFTFSESYNGGTRSSAYNPSFARYMASTTSTSASSVGSNGLPDAVKQTISYRNNGNVETENGVSRYTLTDNDADVRTATVSGNSQTARNYNFLDVDSDNDGISDEIEVQTTALYDTRKANTTLFNRDSDGDGLRDIYDPNNGGSAIGTPVNSGGSSAADMFDNDSDGDNATRVNLPIYQQTADWTEGFDTDRDGRAGDEIVALARLFAVNNPSKASYYPVVVPGSGTVNSPFLQDSDNDDIPNFLDINSTYFHDDNFNGLVDIYDPAYGGAPSTAPKAASATEAMFRSNLIAVPLPVELIEFQARANGLDGLLTWATAQEKNNAGFELERSSDGVNFEKVGRVAGAGNSNRRNDYRFVDKGAGKVAGLRYYRLRQVDADGKSTYSNIQTVMFAGSKTSLVVVYPNPSAEDAKLDLTSLPQGTYSVEILGAEGRNVARLEGKGGEQVSLQASRFAKGTYVVRVSGNGQNHVLKFVKM</sequence>
<dbReference type="Proteomes" id="UP000054223">
    <property type="component" value="Unassembled WGS sequence"/>
</dbReference>
<comment type="caution">
    <text evidence="2">The sequence shown here is derived from an EMBL/GenBank/DDBJ whole genome shotgun (WGS) entry which is preliminary data.</text>
</comment>
<gene>
    <name evidence="2" type="ORF">ASU33_12215</name>
</gene>
<keyword evidence="3" id="KW-1185">Reference proteome</keyword>
<dbReference type="SUPFAM" id="SSF103647">
    <property type="entry name" value="TSP type-3 repeat"/>
    <property type="match status" value="1"/>
</dbReference>
<dbReference type="InterPro" id="IPR026444">
    <property type="entry name" value="Secre_tail"/>
</dbReference>
<evidence type="ECO:0000313" key="2">
    <source>
        <dbReference type="EMBL" id="KUG08879.1"/>
    </source>
</evidence>
<protein>
    <recommendedName>
        <fullName evidence="1">Secretion system C-terminal sorting domain-containing protein</fullName>
    </recommendedName>
</protein>